<evidence type="ECO:0000313" key="22">
    <source>
        <dbReference type="Proteomes" id="UP000005203"/>
    </source>
</evidence>
<keyword evidence="14" id="KW-1133">Transmembrane helix</keyword>
<feature type="compositionally biased region" description="Basic and acidic residues" evidence="19">
    <location>
        <begin position="83"/>
        <end position="93"/>
    </location>
</feature>
<feature type="region of interest" description="Disordered" evidence="19">
    <location>
        <begin position="83"/>
        <end position="111"/>
    </location>
</feature>
<dbReference type="InterPro" id="IPR005936">
    <property type="entry name" value="FtsH"/>
</dbReference>
<dbReference type="GO" id="GO:0008270">
    <property type="term" value="F:zinc ion binding"/>
    <property type="evidence" value="ECO:0007669"/>
    <property type="project" value="InterPro"/>
</dbReference>
<dbReference type="AlphaFoldDB" id="A0A7M7RAK7"/>
<evidence type="ECO:0000313" key="21">
    <source>
        <dbReference type="EnsemblMetazoa" id="XP_624548"/>
    </source>
</evidence>
<evidence type="ECO:0000259" key="20">
    <source>
        <dbReference type="SMART" id="SM00382"/>
    </source>
</evidence>
<evidence type="ECO:0000256" key="11">
    <source>
        <dbReference type="ARBA" id="ARBA00022833"/>
    </source>
</evidence>
<keyword evidence="8" id="KW-0547">Nucleotide-binding</keyword>
<reference evidence="21" key="1">
    <citation type="submission" date="2021-01" db="UniProtKB">
        <authorList>
            <consortium name="EnsemblMetazoa"/>
        </authorList>
    </citation>
    <scope>IDENTIFICATION</scope>
    <source>
        <strain evidence="21">DH4</strain>
    </source>
</reference>
<keyword evidence="11" id="KW-0862">Zinc</keyword>
<feature type="compositionally biased region" description="Polar residues" evidence="19">
    <location>
        <begin position="786"/>
        <end position="803"/>
    </location>
</feature>
<comment type="similarity">
    <text evidence="4">In the N-terminal section; belongs to the AAA ATPase family.</text>
</comment>
<evidence type="ECO:0000313" key="23">
    <source>
        <dbReference type="RefSeq" id="XP_624548.2"/>
    </source>
</evidence>
<keyword evidence="13" id="KW-0809">Transit peptide</keyword>
<dbReference type="InterPro" id="IPR000642">
    <property type="entry name" value="Peptidase_M41"/>
</dbReference>
<keyword evidence="10" id="KW-0378">Hydrolase</keyword>
<dbReference type="GO" id="GO:0005745">
    <property type="term" value="C:m-AAA complex"/>
    <property type="evidence" value="ECO:0007669"/>
    <property type="project" value="TreeGrafter"/>
</dbReference>
<dbReference type="InterPro" id="IPR050928">
    <property type="entry name" value="ATP-dep_Zn_Metalloprotease"/>
</dbReference>
<dbReference type="EnsemblMetazoa" id="XM_624545">
    <property type="protein sequence ID" value="XP_624548"/>
    <property type="gene ID" value="LOC552166"/>
</dbReference>
<evidence type="ECO:0000256" key="5">
    <source>
        <dbReference type="ARBA" id="ARBA00022670"/>
    </source>
</evidence>
<evidence type="ECO:0000256" key="3">
    <source>
        <dbReference type="ARBA" id="ARBA00010044"/>
    </source>
</evidence>
<keyword evidence="5" id="KW-0645">Protease</keyword>
<evidence type="ECO:0000256" key="17">
    <source>
        <dbReference type="ARBA" id="ARBA00023136"/>
    </source>
</evidence>
<dbReference type="Pfam" id="PF00004">
    <property type="entry name" value="AAA"/>
    <property type="match status" value="1"/>
</dbReference>
<dbReference type="GO" id="GO:0034982">
    <property type="term" value="P:mitochondrial protein processing"/>
    <property type="evidence" value="ECO:0007669"/>
    <property type="project" value="TreeGrafter"/>
</dbReference>
<dbReference type="OrthoDB" id="1413014at2759"/>
<evidence type="ECO:0000256" key="10">
    <source>
        <dbReference type="ARBA" id="ARBA00022801"/>
    </source>
</evidence>
<dbReference type="InterPro" id="IPR041569">
    <property type="entry name" value="AAA_lid_3"/>
</dbReference>
<feature type="compositionally biased region" description="Low complexity" evidence="19">
    <location>
        <begin position="94"/>
        <end position="110"/>
    </location>
</feature>
<comment type="subcellular location">
    <subcellularLocation>
        <location evidence="2">Mitochondrion inner membrane</location>
        <topology evidence="2">Multi-pass membrane protein</topology>
    </subcellularLocation>
</comment>
<dbReference type="NCBIfam" id="TIGR01241">
    <property type="entry name" value="FtsH_fam"/>
    <property type="match status" value="1"/>
</dbReference>
<evidence type="ECO:0000256" key="9">
    <source>
        <dbReference type="ARBA" id="ARBA00022792"/>
    </source>
</evidence>
<evidence type="ECO:0000256" key="15">
    <source>
        <dbReference type="ARBA" id="ARBA00023049"/>
    </source>
</evidence>
<dbReference type="PROSITE" id="PS00674">
    <property type="entry name" value="AAA"/>
    <property type="match status" value="1"/>
</dbReference>
<evidence type="ECO:0000256" key="7">
    <source>
        <dbReference type="ARBA" id="ARBA00022723"/>
    </source>
</evidence>
<evidence type="ECO:0000256" key="8">
    <source>
        <dbReference type="ARBA" id="ARBA00022741"/>
    </source>
</evidence>
<evidence type="ECO:0000256" key="4">
    <source>
        <dbReference type="ARBA" id="ARBA00010550"/>
    </source>
</evidence>
<evidence type="ECO:0000256" key="13">
    <source>
        <dbReference type="ARBA" id="ARBA00022946"/>
    </source>
</evidence>
<sequence>MAHQLFYSTSKLERFVLSSVYKNANIFQLRRYLSLIRNGNETSTMEHIRNQWRLLCNEPPKGFEKFYKQKKVSSKTTEKVAEKVKKASSKETSESQSSRMHSQKSSMHSSIPDKRGLFWDFKWNGGNKSFGEKKNEKLFFIGITLMGLLYLYLQQLANQATEITWKEFITKYLDKGIVDKVEVVNKQWVRVKLLPGNFVNGKDILWFNIGSVETFERNLENAQIELNVEPQNYILVHYKDEVELHHILKLLPQLFMYGLLFYVFRKSAESFGKGRKGGLFGALMESTAKLINSKDIGVRFKDVAGCEEAKIEIMEFVNFLKNPQQYMELGAKIPKGAMLTGPPGTGKTLLAKATAGEANVPFISVSGSEFLEMFVGVGPSRVRDMFALARKHAPCILFIDEIDAVGRKRGGKNFGGHSEQENTLNQLLVEMDGFNTTTNVVVLAATNRIDILDKALLRPGRFDRQIYVPAPDIKGRASIFKVHLKPLKITLDKDHLARKMASLTPGFTGADIANVCNEAALIAARDLNDNIHLKHFEQAIERVIAGMEKKTNVLQPEEKKTVAYHEAGHAVAGWFLEYADPLLKVSIIPRGKGLGYAQYLPHEQYLYTKEQLFDRMCMALGGRVSEEIFFGRITTGAQDDLQKVTSNAYAQVIQYGMNEKVGNVSFQMPQQGEMTFDKPYSEHTAQLIDNEVRELIEQAHTHTRNLLMQHKEDVSKVAERLLKQEILSREDMIELLGPRPFPEKSTYEQFVEGTGSFEEDTTLPKGLQEWNKSRESEKKGERTDSPPETVSGLSSQNQPQQRL</sequence>
<dbReference type="Pfam" id="PF01434">
    <property type="entry name" value="Peptidase_M41"/>
    <property type="match status" value="1"/>
</dbReference>
<dbReference type="SUPFAM" id="SSF52540">
    <property type="entry name" value="P-loop containing nucleoside triphosphate hydrolases"/>
    <property type="match status" value="1"/>
</dbReference>
<keyword evidence="7" id="KW-0479">Metal-binding</keyword>
<dbReference type="HAMAP" id="MF_01458">
    <property type="entry name" value="FtsH"/>
    <property type="match status" value="1"/>
</dbReference>
<proteinExistence type="inferred from homology"/>
<dbReference type="InterPro" id="IPR011546">
    <property type="entry name" value="Pept_M41_FtsH_extracell"/>
</dbReference>
<dbReference type="Proteomes" id="UP000005203">
    <property type="component" value="Linkage group LG1"/>
</dbReference>
<dbReference type="FunFam" id="1.10.8.60:FF:000019">
    <property type="entry name" value="AFG3-like AAA ATPase 2"/>
    <property type="match status" value="1"/>
</dbReference>
<evidence type="ECO:0000256" key="1">
    <source>
        <dbReference type="ARBA" id="ARBA00001947"/>
    </source>
</evidence>
<feature type="domain" description="AAA+ ATPase" evidence="20">
    <location>
        <begin position="333"/>
        <end position="472"/>
    </location>
</feature>
<feature type="region of interest" description="Disordered" evidence="19">
    <location>
        <begin position="753"/>
        <end position="803"/>
    </location>
</feature>
<dbReference type="KEGG" id="ame:552166"/>
<dbReference type="Gene3D" id="3.40.50.300">
    <property type="entry name" value="P-loop containing nucleotide triphosphate hydrolases"/>
    <property type="match status" value="1"/>
</dbReference>
<accession>A0A8B9B2E9</accession>
<dbReference type="InterPro" id="IPR027417">
    <property type="entry name" value="P-loop_NTPase"/>
</dbReference>
<keyword evidence="6" id="KW-0812">Transmembrane</keyword>
<dbReference type="FunFam" id="1.20.58.760:FF:000003">
    <property type="entry name" value="AFG3-like AAA ATPase 2"/>
    <property type="match status" value="1"/>
</dbReference>
<dbReference type="FunFam" id="3.40.50.300:FF:000001">
    <property type="entry name" value="ATP-dependent zinc metalloprotease FtsH"/>
    <property type="match status" value="1"/>
</dbReference>
<dbReference type="InterPro" id="IPR003959">
    <property type="entry name" value="ATPase_AAA_core"/>
</dbReference>
<dbReference type="GO" id="GO:0004222">
    <property type="term" value="F:metalloendopeptidase activity"/>
    <property type="evidence" value="ECO:0007669"/>
    <property type="project" value="InterPro"/>
</dbReference>
<dbReference type="Gene3D" id="1.20.58.760">
    <property type="entry name" value="Peptidase M41"/>
    <property type="match status" value="1"/>
</dbReference>
<organism evidence="21">
    <name type="scientific">Apis mellifera</name>
    <name type="common">Honeybee</name>
    <dbReference type="NCBI Taxonomy" id="7460"/>
    <lineage>
        <taxon>Eukaryota</taxon>
        <taxon>Metazoa</taxon>
        <taxon>Ecdysozoa</taxon>
        <taxon>Arthropoda</taxon>
        <taxon>Hexapoda</taxon>
        <taxon>Insecta</taxon>
        <taxon>Pterygota</taxon>
        <taxon>Neoptera</taxon>
        <taxon>Endopterygota</taxon>
        <taxon>Hymenoptera</taxon>
        <taxon>Apocrita</taxon>
        <taxon>Aculeata</taxon>
        <taxon>Apoidea</taxon>
        <taxon>Anthophila</taxon>
        <taxon>Apidae</taxon>
        <taxon>Apis</taxon>
    </lineage>
</organism>
<dbReference type="Pfam" id="PF06480">
    <property type="entry name" value="FtsH_ext"/>
    <property type="match status" value="1"/>
</dbReference>
<dbReference type="InterPro" id="IPR003593">
    <property type="entry name" value="AAA+_ATPase"/>
</dbReference>
<protein>
    <submittedName>
        <fullName evidence="23">AFG3-like protein 2</fullName>
    </submittedName>
</protein>
<reference evidence="23" key="2">
    <citation type="submission" date="2025-04" db="UniProtKB">
        <authorList>
            <consortium name="RefSeq"/>
        </authorList>
    </citation>
    <scope>IDENTIFICATION</scope>
    <source>
        <strain evidence="23">DH4</strain>
        <tissue evidence="23">Whole body</tissue>
    </source>
</reference>
<dbReference type="GO" id="GO:0004176">
    <property type="term" value="F:ATP-dependent peptidase activity"/>
    <property type="evidence" value="ECO:0007669"/>
    <property type="project" value="InterPro"/>
</dbReference>
<evidence type="ECO:0000256" key="16">
    <source>
        <dbReference type="ARBA" id="ARBA00023128"/>
    </source>
</evidence>
<evidence type="ECO:0000256" key="2">
    <source>
        <dbReference type="ARBA" id="ARBA00004448"/>
    </source>
</evidence>
<dbReference type="Gene3D" id="3.40.1690.20">
    <property type="match status" value="1"/>
</dbReference>
<dbReference type="InterPro" id="IPR037219">
    <property type="entry name" value="Peptidase_M41-like"/>
</dbReference>
<dbReference type="RefSeq" id="XP_624548.2">
    <property type="nucleotide sequence ID" value="XM_624545.6"/>
</dbReference>
<name>A0A7M7RAK7_APIME</name>
<dbReference type="InterPro" id="IPR003960">
    <property type="entry name" value="ATPase_AAA_CS"/>
</dbReference>
<evidence type="ECO:0000256" key="18">
    <source>
        <dbReference type="ARBA" id="ARBA00048778"/>
    </source>
</evidence>
<dbReference type="PANTHER" id="PTHR43655:SF2">
    <property type="entry name" value="AFG3 LIKE MATRIX AAA PEPTIDASE SUBUNIT 2, ISOFORM A"/>
    <property type="match status" value="1"/>
</dbReference>
<keyword evidence="15" id="KW-0482">Metalloprotease</keyword>
<comment type="catalytic activity">
    <reaction evidence="18">
        <text>ATP + H2O = ADP + phosphate + H(+)</text>
        <dbReference type="Rhea" id="RHEA:13065"/>
        <dbReference type="ChEBI" id="CHEBI:15377"/>
        <dbReference type="ChEBI" id="CHEBI:15378"/>
        <dbReference type="ChEBI" id="CHEBI:30616"/>
        <dbReference type="ChEBI" id="CHEBI:43474"/>
        <dbReference type="ChEBI" id="CHEBI:456216"/>
    </reaction>
    <physiologicalReaction direction="left-to-right" evidence="18">
        <dbReference type="Rhea" id="RHEA:13066"/>
    </physiologicalReaction>
</comment>
<gene>
    <name evidence="21" type="primary">552166</name>
    <name evidence="23" type="synonym">LOC552166</name>
</gene>
<dbReference type="GO" id="GO:0005524">
    <property type="term" value="F:ATP binding"/>
    <property type="evidence" value="ECO:0007669"/>
    <property type="project" value="UniProtKB-KW"/>
</dbReference>
<dbReference type="CDD" id="cd19501">
    <property type="entry name" value="RecA-like_FtsH"/>
    <property type="match status" value="1"/>
</dbReference>
<keyword evidence="9" id="KW-0999">Mitochondrion inner membrane</keyword>
<keyword evidence="16" id="KW-0496">Mitochondrion</keyword>
<evidence type="ECO:0000256" key="14">
    <source>
        <dbReference type="ARBA" id="ARBA00022989"/>
    </source>
</evidence>
<evidence type="ECO:0000256" key="19">
    <source>
        <dbReference type="SAM" id="MobiDB-lite"/>
    </source>
</evidence>
<comment type="similarity">
    <text evidence="3">In the C-terminal section; belongs to the peptidase M41 family.</text>
</comment>
<keyword evidence="12" id="KW-0067">ATP-binding</keyword>
<dbReference type="Gene3D" id="1.10.8.60">
    <property type="match status" value="1"/>
</dbReference>
<dbReference type="Pfam" id="PF17862">
    <property type="entry name" value="AAA_lid_3"/>
    <property type="match status" value="1"/>
</dbReference>
<dbReference type="GO" id="GO:0016887">
    <property type="term" value="F:ATP hydrolysis activity"/>
    <property type="evidence" value="ECO:0007669"/>
    <property type="project" value="InterPro"/>
</dbReference>
<dbReference type="SUPFAM" id="SSF140990">
    <property type="entry name" value="FtsH protease domain-like"/>
    <property type="match status" value="1"/>
</dbReference>
<feature type="compositionally biased region" description="Basic and acidic residues" evidence="19">
    <location>
        <begin position="771"/>
        <end position="785"/>
    </location>
</feature>
<dbReference type="OMA" id="ARQKGNF"/>
<reference evidence="22" key="3">
    <citation type="submission" date="2025-05" db="UniProtKB">
        <authorList>
            <consortium name="RefSeq"/>
        </authorList>
    </citation>
    <scope>NUCLEOTIDE SEQUENCE [LARGE SCALE GENOMIC DNA]</scope>
    <source>
        <strain evidence="22">DH4</strain>
    </source>
</reference>
<comment type="cofactor">
    <cofactor evidence="1">
        <name>Zn(2+)</name>
        <dbReference type="ChEBI" id="CHEBI:29105"/>
    </cofactor>
</comment>
<dbReference type="FunFam" id="3.40.1690.20:FF:000001">
    <property type="entry name" value="AFG3-like AAA ATPase 2"/>
    <property type="match status" value="1"/>
</dbReference>
<dbReference type="SMART" id="SM00382">
    <property type="entry name" value="AAA"/>
    <property type="match status" value="1"/>
</dbReference>
<accession>A0A7M7RAK7</accession>
<evidence type="ECO:0000256" key="12">
    <source>
        <dbReference type="ARBA" id="ARBA00022840"/>
    </source>
</evidence>
<dbReference type="PANTHER" id="PTHR43655">
    <property type="entry name" value="ATP-DEPENDENT PROTEASE"/>
    <property type="match status" value="1"/>
</dbReference>
<keyword evidence="22" id="KW-1185">Reference proteome</keyword>
<keyword evidence="17" id="KW-0472">Membrane</keyword>
<evidence type="ECO:0000256" key="6">
    <source>
        <dbReference type="ARBA" id="ARBA00022692"/>
    </source>
</evidence>